<keyword evidence="2" id="KW-1185">Reference proteome</keyword>
<gene>
    <name evidence="1" type="ORF">HHK36_008887</name>
</gene>
<comment type="caution">
    <text evidence="1">The sequence shown here is derived from an EMBL/GenBank/DDBJ whole genome shotgun (WGS) entry which is preliminary data.</text>
</comment>
<dbReference type="Proteomes" id="UP000655225">
    <property type="component" value="Unassembled WGS sequence"/>
</dbReference>
<proteinExistence type="predicted"/>
<dbReference type="Gene3D" id="1.10.3460.10">
    <property type="entry name" value="Chlorophyll a/b binding protein domain"/>
    <property type="match status" value="1"/>
</dbReference>
<dbReference type="OrthoDB" id="10630743at2759"/>
<reference evidence="1 2" key="1">
    <citation type="submission" date="2020-04" db="EMBL/GenBank/DDBJ databases">
        <title>Plant Genome Project.</title>
        <authorList>
            <person name="Zhang R.-G."/>
        </authorList>
    </citation>
    <scope>NUCLEOTIDE SEQUENCE [LARGE SCALE GENOMIC DNA]</scope>
    <source>
        <strain evidence="1">YNK0</strain>
        <tissue evidence="1">Leaf</tissue>
    </source>
</reference>
<protein>
    <submittedName>
        <fullName evidence="1">Uncharacterized protein</fullName>
    </submittedName>
</protein>
<name>A0A835DHX0_TETSI</name>
<sequence>MVRLRKRLSVATVRNRRRHKEGAEDRMSVDKCLKPEAPRGNEYSVPVSIVEARLSKALSILKLRMEDGRWISDEVEIKNQVVEHFQNLYTSSNPTGIVEALSNVHMKTGALLLDGNTLNYFGKNIPINLVVAVVTEIVLVGGAEYYRIINGLGRRSLKYSWTTQLSDLPSTSKAVPRGALPEILGTKLTSSVGNTSTPKKITSSTL</sequence>
<dbReference type="AlphaFoldDB" id="A0A835DHX0"/>
<organism evidence="1 2">
    <name type="scientific">Tetracentron sinense</name>
    <name type="common">Spur-leaf</name>
    <dbReference type="NCBI Taxonomy" id="13715"/>
    <lineage>
        <taxon>Eukaryota</taxon>
        <taxon>Viridiplantae</taxon>
        <taxon>Streptophyta</taxon>
        <taxon>Embryophyta</taxon>
        <taxon>Tracheophyta</taxon>
        <taxon>Spermatophyta</taxon>
        <taxon>Magnoliopsida</taxon>
        <taxon>Trochodendrales</taxon>
        <taxon>Trochodendraceae</taxon>
        <taxon>Tetracentron</taxon>
    </lineage>
</organism>
<accession>A0A835DHX0</accession>
<evidence type="ECO:0000313" key="1">
    <source>
        <dbReference type="EMBL" id="KAF8404011.1"/>
    </source>
</evidence>
<dbReference type="EMBL" id="JABCRI010000006">
    <property type="protein sequence ID" value="KAF8404011.1"/>
    <property type="molecule type" value="Genomic_DNA"/>
</dbReference>
<evidence type="ECO:0000313" key="2">
    <source>
        <dbReference type="Proteomes" id="UP000655225"/>
    </source>
</evidence>